<dbReference type="AlphaFoldDB" id="A0A9D2PZN5"/>
<feature type="compositionally biased region" description="Low complexity" evidence="1">
    <location>
        <begin position="129"/>
        <end position="144"/>
    </location>
</feature>
<evidence type="ECO:0000256" key="2">
    <source>
        <dbReference type="SAM" id="Phobius"/>
    </source>
</evidence>
<feature type="compositionally biased region" description="Low complexity" evidence="1">
    <location>
        <begin position="42"/>
        <end position="59"/>
    </location>
</feature>
<name>A0A9D2PZN5_9MICO</name>
<accession>A0A9D2PZN5</accession>
<dbReference type="EMBL" id="DWWC01000120">
    <property type="protein sequence ID" value="HJC69304.1"/>
    <property type="molecule type" value="Genomic_DNA"/>
</dbReference>
<proteinExistence type="predicted"/>
<keyword evidence="2" id="KW-1133">Transmembrane helix</keyword>
<feature type="compositionally biased region" description="Low complexity" evidence="1">
    <location>
        <begin position="216"/>
        <end position="233"/>
    </location>
</feature>
<evidence type="ECO:0000313" key="3">
    <source>
        <dbReference type="EMBL" id="HJC69304.1"/>
    </source>
</evidence>
<organism evidence="3 4">
    <name type="scientific">Candidatus Brachybacterium intestinipullorum</name>
    <dbReference type="NCBI Taxonomy" id="2838512"/>
    <lineage>
        <taxon>Bacteria</taxon>
        <taxon>Bacillati</taxon>
        <taxon>Actinomycetota</taxon>
        <taxon>Actinomycetes</taxon>
        <taxon>Micrococcales</taxon>
        <taxon>Dermabacteraceae</taxon>
        <taxon>Brachybacterium</taxon>
    </lineage>
</organism>
<keyword evidence="2" id="KW-0812">Transmembrane</keyword>
<feature type="region of interest" description="Disordered" evidence="1">
    <location>
        <begin position="1"/>
        <end position="297"/>
    </location>
</feature>
<dbReference type="Proteomes" id="UP000823854">
    <property type="component" value="Unassembled WGS sequence"/>
</dbReference>
<reference evidence="3" key="1">
    <citation type="journal article" date="2021" name="PeerJ">
        <title>Extensive microbial diversity within the chicken gut microbiome revealed by metagenomics and culture.</title>
        <authorList>
            <person name="Gilroy R."/>
            <person name="Ravi A."/>
            <person name="Getino M."/>
            <person name="Pursley I."/>
            <person name="Horton D.L."/>
            <person name="Alikhan N.F."/>
            <person name="Baker D."/>
            <person name="Gharbi K."/>
            <person name="Hall N."/>
            <person name="Watson M."/>
            <person name="Adriaenssens E.M."/>
            <person name="Foster-Nyarko E."/>
            <person name="Jarju S."/>
            <person name="Secka A."/>
            <person name="Antonio M."/>
            <person name="Oren A."/>
            <person name="Chaudhuri R.R."/>
            <person name="La Ragione R."/>
            <person name="Hildebrand F."/>
            <person name="Pallen M.J."/>
        </authorList>
    </citation>
    <scope>NUCLEOTIDE SEQUENCE</scope>
    <source>
        <strain evidence="3">CHK130-7132</strain>
    </source>
</reference>
<gene>
    <name evidence="3" type="ORF">H9932_06460</name>
</gene>
<evidence type="ECO:0008006" key="5">
    <source>
        <dbReference type="Google" id="ProtNLM"/>
    </source>
</evidence>
<evidence type="ECO:0000313" key="4">
    <source>
        <dbReference type="Proteomes" id="UP000823854"/>
    </source>
</evidence>
<sequence length="519" mass="53187">MAYRFNPPPNWPIDDPSWTPPPGWQPDPSWGPAPEGWNFWIAAEDAPAAEPADEQQGAAHSGEAAGDPELERTHVAQQPEQPVSTDAAAGQQGATGHSQEQGSTGQYGALSPYGPAPTTDGAADAQTSPAPEAQAPAPAQQPAAAEDDATHVAGTGETAQGSPETAEYSGPDREADLAQQAPYESAAPAAPTYDRQQVGDDSAHGRQAAAPQGYDQATPAAQGAQGYGQASPADYGAQGYDQPAPAPGYDQGAPAAGYGQASPAPGHAQGSPADYGAQGYGQGSPSGDPGAAWPVSTGAEPPKKGVFQRFWWVGCIILLVLALVIAIIGGVILLNRGGDEPTSGGAATTQEETSDGEQTTDEETTDDEAGEPQPTPTDLATIDASAEEVDIVGADGAGTMAVHMTYTPAEDLKNEYGEPVEAGEQGDYLVVTAKLTVTEGTFEGLNPFQFAVKTPYGGAVDPAGASYSLKGSGVGFTPENGFSTGDEYTMTMLFDVKRAGDNTLEFDSRADTYSWDVPA</sequence>
<evidence type="ECO:0000256" key="1">
    <source>
        <dbReference type="SAM" id="MobiDB-lite"/>
    </source>
</evidence>
<feature type="transmembrane region" description="Helical" evidence="2">
    <location>
        <begin position="310"/>
        <end position="334"/>
    </location>
</feature>
<feature type="region of interest" description="Disordered" evidence="1">
    <location>
        <begin position="337"/>
        <end position="378"/>
    </location>
</feature>
<feature type="compositionally biased region" description="Pro residues" evidence="1">
    <location>
        <begin position="18"/>
        <end position="31"/>
    </location>
</feature>
<feature type="compositionally biased region" description="Acidic residues" evidence="1">
    <location>
        <begin position="352"/>
        <end position="370"/>
    </location>
</feature>
<feature type="compositionally biased region" description="Pro residues" evidence="1">
    <location>
        <begin position="1"/>
        <end position="11"/>
    </location>
</feature>
<feature type="compositionally biased region" description="Polar residues" evidence="1">
    <location>
        <begin position="75"/>
        <end position="84"/>
    </location>
</feature>
<protein>
    <recommendedName>
        <fullName evidence="5">DUF4352 domain-containing protein</fullName>
    </recommendedName>
</protein>
<comment type="caution">
    <text evidence="3">The sequence shown here is derived from an EMBL/GenBank/DDBJ whole genome shotgun (WGS) entry which is preliminary data.</text>
</comment>
<feature type="compositionally biased region" description="Polar residues" evidence="1">
    <location>
        <begin position="95"/>
        <end position="106"/>
    </location>
</feature>
<keyword evidence="2" id="KW-0472">Membrane</keyword>
<reference evidence="3" key="2">
    <citation type="submission" date="2021-04" db="EMBL/GenBank/DDBJ databases">
        <authorList>
            <person name="Gilroy R."/>
        </authorList>
    </citation>
    <scope>NUCLEOTIDE SEQUENCE</scope>
    <source>
        <strain evidence="3">CHK130-7132</strain>
    </source>
</reference>